<evidence type="ECO:0000313" key="3">
    <source>
        <dbReference type="EMBL" id="CAB5228124.1"/>
    </source>
</evidence>
<feature type="region of interest" description="Disordered" evidence="1">
    <location>
        <begin position="18"/>
        <end position="37"/>
    </location>
</feature>
<protein>
    <submittedName>
        <fullName evidence="3">Uncharacterized protein</fullName>
    </submittedName>
</protein>
<gene>
    <name evidence="2" type="ORF">UFOVP1437_47</name>
    <name evidence="3" type="ORF">UFOVP1531_18</name>
</gene>
<dbReference type="EMBL" id="LR798383">
    <property type="protein sequence ID" value="CAB5228124.1"/>
    <property type="molecule type" value="Genomic_DNA"/>
</dbReference>
<sequence length="37" mass="4480">MNTYNRLTGFDNHWLLDDPEDDGFVRESDFNDNEEEE</sequence>
<organism evidence="3">
    <name type="scientific">uncultured Caudovirales phage</name>
    <dbReference type="NCBI Taxonomy" id="2100421"/>
    <lineage>
        <taxon>Viruses</taxon>
        <taxon>Duplodnaviria</taxon>
        <taxon>Heunggongvirae</taxon>
        <taxon>Uroviricota</taxon>
        <taxon>Caudoviricetes</taxon>
        <taxon>Peduoviridae</taxon>
        <taxon>Maltschvirus</taxon>
        <taxon>Maltschvirus maltsch</taxon>
    </lineage>
</organism>
<reference evidence="3" key="1">
    <citation type="submission" date="2020-05" db="EMBL/GenBank/DDBJ databases">
        <authorList>
            <person name="Chiriac C."/>
            <person name="Salcher M."/>
            <person name="Ghai R."/>
            <person name="Kavagutti S V."/>
        </authorList>
    </citation>
    <scope>NUCLEOTIDE SEQUENCE</scope>
</reference>
<evidence type="ECO:0000313" key="2">
    <source>
        <dbReference type="EMBL" id="CAB4212604.1"/>
    </source>
</evidence>
<name>A0A6J7XE54_9CAUD</name>
<evidence type="ECO:0000256" key="1">
    <source>
        <dbReference type="SAM" id="MobiDB-lite"/>
    </source>
</evidence>
<proteinExistence type="predicted"/>
<dbReference type="EMBL" id="LR797382">
    <property type="protein sequence ID" value="CAB4212604.1"/>
    <property type="molecule type" value="Genomic_DNA"/>
</dbReference>
<accession>A0A6J7XE54</accession>